<comment type="subcellular location">
    <subcellularLocation>
        <location evidence="1">Membrane</location>
        <topology evidence="1">Multi-pass membrane protein</topology>
    </subcellularLocation>
</comment>
<dbReference type="InterPro" id="IPR027417">
    <property type="entry name" value="P-loop_NTPase"/>
</dbReference>
<accession>W7TQ00</accession>
<dbReference type="AlphaFoldDB" id="W7TQ00"/>
<evidence type="ECO:0000256" key="2">
    <source>
        <dbReference type="ARBA" id="ARBA00022448"/>
    </source>
</evidence>
<proteinExistence type="predicted"/>
<dbReference type="SUPFAM" id="SSF52540">
    <property type="entry name" value="P-loop containing nucleoside triphosphate hydrolases"/>
    <property type="match status" value="1"/>
</dbReference>
<evidence type="ECO:0000256" key="6">
    <source>
        <dbReference type="ARBA" id="ARBA00022989"/>
    </source>
</evidence>
<comment type="caution">
    <text evidence="11">The sequence shown here is derived from an EMBL/GenBank/DDBJ whole genome shotgun (WGS) entry which is preliminary data.</text>
</comment>
<dbReference type="Pfam" id="PF00005">
    <property type="entry name" value="ABC_tran"/>
    <property type="match status" value="1"/>
</dbReference>
<feature type="domain" description="ABC transporter" evidence="10">
    <location>
        <begin position="75"/>
        <end position="346"/>
    </location>
</feature>
<dbReference type="Proteomes" id="UP000019335">
    <property type="component" value="Chromosome 11"/>
</dbReference>
<evidence type="ECO:0000313" key="12">
    <source>
        <dbReference type="Proteomes" id="UP000019335"/>
    </source>
</evidence>
<feature type="compositionally biased region" description="Low complexity" evidence="8">
    <location>
        <begin position="832"/>
        <end position="848"/>
    </location>
</feature>
<dbReference type="GO" id="GO:0016020">
    <property type="term" value="C:membrane"/>
    <property type="evidence" value="ECO:0007669"/>
    <property type="project" value="UniProtKB-SubCell"/>
</dbReference>
<evidence type="ECO:0000259" key="10">
    <source>
        <dbReference type="PROSITE" id="PS50893"/>
    </source>
</evidence>
<dbReference type="GO" id="GO:0005524">
    <property type="term" value="F:ATP binding"/>
    <property type="evidence" value="ECO:0007669"/>
    <property type="project" value="UniProtKB-KW"/>
</dbReference>
<dbReference type="InterPro" id="IPR050352">
    <property type="entry name" value="ABCG_transporters"/>
</dbReference>
<name>W7TQ00_9STRA</name>
<organism evidence="11 12">
    <name type="scientific">Nannochloropsis gaditana</name>
    <dbReference type="NCBI Taxonomy" id="72520"/>
    <lineage>
        <taxon>Eukaryota</taxon>
        <taxon>Sar</taxon>
        <taxon>Stramenopiles</taxon>
        <taxon>Ochrophyta</taxon>
        <taxon>Eustigmatophyceae</taxon>
        <taxon>Eustigmatales</taxon>
        <taxon>Monodopsidaceae</taxon>
        <taxon>Nannochloropsis</taxon>
    </lineage>
</organism>
<sequence length="874" mass="95905">MPASTFFFTFSLFPIISTPFGRLRLCQLSCRFIPILLLVVLYPRALLAALHTADNMVKQASPPATSTCCSRALRLEWEDLCCRTKSDKSSSGREILSHVSGQAKPGRLLAIMGPSGSGKTTLLNTLSGQLPYSSSVRLTGQVFITEEDTGSKDAADGSFAGVDVAIPGREGESGNSGFVFVKQEDLFYSQLTVRETLLFTARLRLSKRMKDGEKRAYVEEMMARMGLADVAETMVGDEKQRGISGGERKRLSLACELMGNPSKIIFADEPTSGLDSFQSQSVVSRLKRLCHDPARHTVVVSIHQPRNSVYAMFDDIILLSDGHVIYHGPAERATEHFARLGYVCPPEFNPSEWMLDLVSVDHSSPSRRQESQQRVKELVRAYQEEKDTGETSAVSPPHLSSQKQKLLRSYQLANSLSARRALREHHPSWFAQFCLLIARQWKQTSRDLFTNGLRALTSVLLAGMFGSIFHRLGRGEDGISERSAVLMHTCINTAMIAMVKTLNLFTRERVVVGREQTKKLYSTSSYVLSKVIGELPVDAFFPVVFGCILYPMVGLQAHGQRFARFLGILVLQTLTSSALGLTIGSLCPSTEAALTLGPSIMVVFILLSGQVGTSNSKIPPFLRWVQHISLIRWAFEALCLNEFQGLTFTVPSRSPLRVLRRLLPPFLPPAFRRALPSPLVPLAGAEVLKRLDMDPARTSMGRAVRAQSLILLGNYLLTYAGLRFHAPRFQPIMATSSPPASGHLPPSHSTATPLPSLTPSPAGRDHPVESRACRTLRPPTALSPPPPSSSPLALSTTVGGARSEERRTPSLSSSVLSPSTPPPWWKRRRSRAISAPSPPVSASLPFSSGEGGRKHSTLKDRTASWPKLFHPPPR</sequence>
<feature type="region of interest" description="Disordered" evidence="8">
    <location>
        <begin position="735"/>
        <end position="874"/>
    </location>
</feature>
<evidence type="ECO:0000259" key="9">
    <source>
        <dbReference type="PROSITE" id="PS50052"/>
    </source>
</evidence>
<keyword evidence="7" id="KW-0472">Membrane</keyword>
<dbReference type="PROSITE" id="PS00211">
    <property type="entry name" value="ABC_TRANSPORTER_1"/>
    <property type="match status" value="1"/>
</dbReference>
<dbReference type="GO" id="GO:0016887">
    <property type="term" value="F:ATP hydrolysis activity"/>
    <property type="evidence" value="ECO:0007669"/>
    <property type="project" value="InterPro"/>
</dbReference>
<dbReference type="InterPro" id="IPR043926">
    <property type="entry name" value="ABCG_dom"/>
</dbReference>
<dbReference type="InterPro" id="IPR003439">
    <property type="entry name" value="ABC_transporter-like_ATP-bd"/>
</dbReference>
<keyword evidence="6" id="KW-1133">Transmembrane helix</keyword>
<dbReference type="InterPro" id="IPR017871">
    <property type="entry name" value="ABC_transporter-like_CS"/>
</dbReference>
<dbReference type="SMART" id="SM00382">
    <property type="entry name" value="AAA"/>
    <property type="match status" value="1"/>
</dbReference>
<feature type="compositionally biased region" description="Low complexity" evidence="8">
    <location>
        <begin position="744"/>
        <end position="762"/>
    </location>
</feature>
<keyword evidence="5" id="KW-0067">ATP-binding</keyword>
<dbReference type="EMBL" id="AZIL01000926">
    <property type="protein sequence ID" value="EWM25553.1"/>
    <property type="molecule type" value="Genomic_DNA"/>
</dbReference>
<dbReference type="Gene3D" id="3.40.50.300">
    <property type="entry name" value="P-loop containing nucleotide triphosphate hydrolases"/>
    <property type="match status" value="1"/>
</dbReference>
<dbReference type="PROSITE" id="PS50052">
    <property type="entry name" value="GUANYLATE_KINASE_2"/>
    <property type="match status" value="1"/>
</dbReference>
<evidence type="ECO:0000256" key="1">
    <source>
        <dbReference type="ARBA" id="ARBA00004141"/>
    </source>
</evidence>
<evidence type="ECO:0000256" key="5">
    <source>
        <dbReference type="ARBA" id="ARBA00022840"/>
    </source>
</evidence>
<dbReference type="CDD" id="cd03213">
    <property type="entry name" value="ABCG_EPDR"/>
    <property type="match status" value="1"/>
</dbReference>
<keyword evidence="3" id="KW-0812">Transmembrane</keyword>
<protein>
    <submittedName>
        <fullName evidence="11">Abc transporter g family member 7</fullName>
    </submittedName>
</protein>
<reference evidence="11 12" key="1">
    <citation type="journal article" date="2014" name="Mol. Plant">
        <title>Chromosome Scale Genome Assembly and Transcriptome Profiling of Nannochloropsis gaditana in Nitrogen Depletion.</title>
        <authorList>
            <person name="Corteggiani Carpinelli E."/>
            <person name="Telatin A."/>
            <person name="Vitulo N."/>
            <person name="Forcato C."/>
            <person name="D'Angelo M."/>
            <person name="Schiavon R."/>
            <person name="Vezzi A."/>
            <person name="Giacometti G.M."/>
            <person name="Morosinotto T."/>
            <person name="Valle G."/>
        </authorList>
    </citation>
    <scope>NUCLEOTIDE SEQUENCE [LARGE SCALE GENOMIC DNA]</scope>
    <source>
        <strain evidence="11 12">B-31</strain>
    </source>
</reference>
<dbReference type="PANTHER" id="PTHR48041:SF41">
    <property type="entry name" value="ABC TRANSPORTER G FAMILY"/>
    <property type="match status" value="1"/>
</dbReference>
<dbReference type="Pfam" id="PF01061">
    <property type="entry name" value="ABC2_membrane"/>
    <property type="match status" value="1"/>
</dbReference>
<keyword evidence="12" id="KW-1185">Reference proteome</keyword>
<dbReference type="InterPro" id="IPR003593">
    <property type="entry name" value="AAA+_ATPase"/>
</dbReference>
<dbReference type="OrthoDB" id="66620at2759"/>
<dbReference type="PANTHER" id="PTHR48041">
    <property type="entry name" value="ABC TRANSPORTER G FAMILY MEMBER 28"/>
    <property type="match status" value="1"/>
</dbReference>
<evidence type="ECO:0000256" key="8">
    <source>
        <dbReference type="SAM" id="MobiDB-lite"/>
    </source>
</evidence>
<keyword evidence="2" id="KW-0813">Transport</keyword>
<evidence type="ECO:0000256" key="4">
    <source>
        <dbReference type="ARBA" id="ARBA00022741"/>
    </source>
</evidence>
<dbReference type="InterPro" id="IPR008144">
    <property type="entry name" value="Guanylate_kin-like_dom"/>
</dbReference>
<dbReference type="InterPro" id="IPR013525">
    <property type="entry name" value="ABC2_TM"/>
</dbReference>
<feature type="domain" description="Guanylate kinase-like" evidence="9">
    <location>
        <begin position="106"/>
        <end position="318"/>
    </location>
</feature>
<gene>
    <name evidence="11" type="ORF">Naga_100130g13</name>
</gene>
<evidence type="ECO:0000313" key="11">
    <source>
        <dbReference type="EMBL" id="EWM25553.1"/>
    </source>
</evidence>
<evidence type="ECO:0000256" key="7">
    <source>
        <dbReference type="ARBA" id="ARBA00023136"/>
    </source>
</evidence>
<feature type="compositionally biased region" description="Basic and acidic residues" evidence="8">
    <location>
        <begin position="851"/>
        <end position="862"/>
    </location>
</feature>
<evidence type="ECO:0000256" key="3">
    <source>
        <dbReference type="ARBA" id="ARBA00022692"/>
    </source>
</evidence>
<dbReference type="PROSITE" id="PS50893">
    <property type="entry name" value="ABC_TRANSPORTER_2"/>
    <property type="match status" value="1"/>
</dbReference>
<feature type="compositionally biased region" description="Low complexity" evidence="8">
    <location>
        <begin position="809"/>
        <end position="818"/>
    </location>
</feature>
<dbReference type="GO" id="GO:0140359">
    <property type="term" value="F:ABC-type transporter activity"/>
    <property type="evidence" value="ECO:0007669"/>
    <property type="project" value="InterPro"/>
</dbReference>
<feature type="compositionally biased region" description="Basic and acidic residues" evidence="8">
    <location>
        <begin position="763"/>
        <end position="772"/>
    </location>
</feature>
<keyword evidence="4" id="KW-0547">Nucleotide-binding</keyword>
<dbReference type="Pfam" id="PF19055">
    <property type="entry name" value="ABC2_membrane_7"/>
    <property type="match status" value="1"/>
</dbReference>